<dbReference type="InterPro" id="IPR036291">
    <property type="entry name" value="NAD(P)-bd_dom_sf"/>
</dbReference>
<organism evidence="2 3">
    <name type="scientific">Bionectria ochroleuca</name>
    <name type="common">Gliocladium roseum</name>
    <dbReference type="NCBI Taxonomy" id="29856"/>
    <lineage>
        <taxon>Eukaryota</taxon>
        <taxon>Fungi</taxon>
        <taxon>Dikarya</taxon>
        <taxon>Ascomycota</taxon>
        <taxon>Pezizomycotina</taxon>
        <taxon>Sordariomycetes</taxon>
        <taxon>Hypocreomycetidae</taxon>
        <taxon>Hypocreales</taxon>
        <taxon>Bionectriaceae</taxon>
        <taxon>Clonostachys</taxon>
    </lineage>
</organism>
<dbReference type="InterPro" id="IPR052228">
    <property type="entry name" value="Sec_Metab_Biosynth_Oxidored"/>
</dbReference>
<evidence type="ECO:0000256" key="1">
    <source>
        <dbReference type="ARBA" id="ARBA00023002"/>
    </source>
</evidence>
<gene>
    <name evidence="2" type="ORF">IM811_003280</name>
</gene>
<dbReference type="PANTHER" id="PTHR47534:SF3">
    <property type="entry name" value="ALCOHOL DEHYDROGENASE-LIKE C-TERMINAL DOMAIN-CONTAINING PROTEIN"/>
    <property type="match status" value="1"/>
</dbReference>
<reference evidence="2" key="1">
    <citation type="submission" date="2020-10" db="EMBL/GenBank/DDBJ databases">
        <title>High-Quality Genome Resource of Clonostachys rosea strain S41 by Oxford Nanopore Long-Read Sequencing.</title>
        <authorList>
            <person name="Wang H."/>
        </authorList>
    </citation>
    <scope>NUCLEOTIDE SEQUENCE</scope>
    <source>
        <strain evidence="2">S41</strain>
    </source>
</reference>
<proteinExistence type="predicted"/>
<dbReference type="Gene3D" id="3.40.50.720">
    <property type="entry name" value="NAD(P)-binding Rossmann-like Domain"/>
    <property type="match status" value="1"/>
</dbReference>
<dbReference type="InterPro" id="IPR002347">
    <property type="entry name" value="SDR_fam"/>
</dbReference>
<evidence type="ECO:0000313" key="2">
    <source>
        <dbReference type="EMBL" id="KAF9746375.1"/>
    </source>
</evidence>
<evidence type="ECO:0000313" key="3">
    <source>
        <dbReference type="Proteomes" id="UP000616885"/>
    </source>
</evidence>
<protein>
    <submittedName>
        <fullName evidence="2">Uncharacterized protein</fullName>
    </submittedName>
</protein>
<dbReference type="EMBL" id="JADCTT010000011">
    <property type="protein sequence ID" value="KAF9746375.1"/>
    <property type="molecule type" value="Genomic_DNA"/>
</dbReference>
<comment type="caution">
    <text evidence="2">The sequence shown here is derived from an EMBL/GenBank/DDBJ whole genome shotgun (WGS) entry which is preliminary data.</text>
</comment>
<accession>A0A8H7K690</accession>
<name>A0A8H7K690_BIOOC</name>
<dbReference type="AlphaFoldDB" id="A0A8H7K690"/>
<keyword evidence="1" id="KW-0560">Oxidoreductase</keyword>
<sequence length="281" mass="30675">MGIRALVVGGTAGIGYSIANRIASEASSSVIISGRTKPVSLPHSNMEFRALDASSMRAIKQYTDQYKSAQEPKIDLLVMSQGILTMAGRTETPEGIDNKMALHFYGKQLLIRELAPVLKDDAKVLIVLDGTRGSSSKLNWDDLDLKNTFSLGRAADHCISMTDAMVQVHAAKLQPAEPSTSHRYFFHAYPGVVSTGIFKNLPWYLKPLAKGAEAVLAVSPESCADHLVKGVTAASEKDARVWNSIDDKGRIVPNKEVWSEENLKKVEEHTWKIIDAALATK</sequence>
<dbReference type="GO" id="GO:0016491">
    <property type="term" value="F:oxidoreductase activity"/>
    <property type="evidence" value="ECO:0007669"/>
    <property type="project" value="UniProtKB-KW"/>
</dbReference>
<dbReference type="Proteomes" id="UP000616885">
    <property type="component" value="Unassembled WGS sequence"/>
</dbReference>
<dbReference type="SUPFAM" id="SSF51735">
    <property type="entry name" value="NAD(P)-binding Rossmann-fold domains"/>
    <property type="match status" value="1"/>
</dbReference>
<dbReference type="PANTHER" id="PTHR47534">
    <property type="entry name" value="YALI0E05731P"/>
    <property type="match status" value="1"/>
</dbReference>
<dbReference type="Pfam" id="PF00106">
    <property type="entry name" value="adh_short"/>
    <property type="match status" value="1"/>
</dbReference>